<dbReference type="Proteomes" id="UP000228711">
    <property type="component" value="Unassembled WGS sequence"/>
</dbReference>
<feature type="transmembrane region" description="Helical" evidence="1">
    <location>
        <begin position="41"/>
        <end position="60"/>
    </location>
</feature>
<organism evidence="2 3">
    <name type="scientific">Candidatus Kerfeldbacteria bacterium CG08_land_8_20_14_0_20_42_7</name>
    <dbReference type="NCBI Taxonomy" id="2014245"/>
    <lineage>
        <taxon>Bacteria</taxon>
        <taxon>Candidatus Kerfeldiibacteriota</taxon>
    </lineage>
</organism>
<evidence type="ECO:0000313" key="2">
    <source>
        <dbReference type="EMBL" id="PIS41423.1"/>
    </source>
</evidence>
<evidence type="ECO:0008006" key="4">
    <source>
        <dbReference type="Google" id="ProtNLM"/>
    </source>
</evidence>
<protein>
    <recommendedName>
        <fullName evidence="4">Band 7 domain-containing protein</fullName>
    </recommendedName>
</protein>
<dbReference type="Gene3D" id="3.30.479.30">
    <property type="entry name" value="Band 7 domain"/>
    <property type="match status" value="1"/>
</dbReference>
<dbReference type="InterPro" id="IPR036013">
    <property type="entry name" value="Band_7/SPFH_dom_sf"/>
</dbReference>
<gene>
    <name evidence="2" type="ORF">COT25_03165</name>
</gene>
<accession>A0A2H0YUL0</accession>
<sequence>MGRYAYGKEPQKEYSFGSRTLKNKIIEIERGEEMNPALRKLCWVFLPIIIVAETITIVAAGLTWWLFLWVPLVFVFVNGVFFVLGYEMVQNNMLLTRVQEARARNIEKSGTFWKVFWSFQGYAMLENGLILHQKYLYDARAAESSHAVMRDQPLLVANAAMKFSRGQEVSYSIDSVRRYPQKRIRVAVKIGENSDGNPIKKDVVLEMKDVFLDRNFNFMDTIGDDRSLEYLYDHVVGKPKDTTDCIYPDNFFDRIERGFYYKVTVDGTEYSEKLQIEDVIARVNVPKFMATKVKAVDHSDMQIWGGWHLMGFPWLYAPFKYHQAWVSLLPTGAEEATNTKATRSPLVDILLSDDIYLIPIKGAEDKRLLRLDIMLLIKLRIVDPRKAMYHTQKVLENVTAIAGSVYRRLVSQYTFEQIIGERNELGQSWWKLFLLEICDPVKEHFFERYGIWILSSDLWKVD</sequence>
<keyword evidence="1" id="KW-1133">Transmembrane helix</keyword>
<keyword evidence="1" id="KW-0812">Transmembrane</keyword>
<evidence type="ECO:0000256" key="1">
    <source>
        <dbReference type="SAM" id="Phobius"/>
    </source>
</evidence>
<proteinExistence type="predicted"/>
<name>A0A2H0YUL0_9BACT</name>
<dbReference type="AlphaFoldDB" id="A0A2H0YUL0"/>
<feature type="transmembrane region" description="Helical" evidence="1">
    <location>
        <begin position="66"/>
        <end position="86"/>
    </location>
</feature>
<comment type="caution">
    <text evidence="2">The sequence shown here is derived from an EMBL/GenBank/DDBJ whole genome shotgun (WGS) entry which is preliminary data.</text>
</comment>
<dbReference type="SUPFAM" id="SSF117892">
    <property type="entry name" value="Band 7/SPFH domain"/>
    <property type="match status" value="1"/>
</dbReference>
<evidence type="ECO:0000313" key="3">
    <source>
        <dbReference type="Proteomes" id="UP000228711"/>
    </source>
</evidence>
<dbReference type="EMBL" id="PEXV01000107">
    <property type="protein sequence ID" value="PIS41423.1"/>
    <property type="molecule type" value="Genomic_DNA"/>
</dbReference>
<feature type="non-terminal residue" evidence="2">
    <location>
        <position position="462"/>
    </location>
</feature>
<keyword evidence="1" id="KW-0472">Membrane</keyword>
<reference evidence="3" key="1">
    <citation type="submission" date="2017-09" db="EMBL/GenBank/DDBJ databases">
        <title>Depth-based differentiation of microbial function through sediment-hosted aquifers and enrichment of novel symbionts in the deep terrestrial subsurface.</title>
        <authorList>
            <person name="Probst A.J."/>
            <person name="Ladd B."/>
            <person name="Jarett J.K."/>
            <person name="Geller-Mcgrath D.E."/>
            <person name="Sieber C.M.K."/>
            <person name="Emerson J.B."/>
            <person name="Anantharaman K."/>
            <person name="Thomas B.C."/>
            <person name="Malmstrom R."/>
            <person name="Stieglmeier M."/>
            <person name="Klingl A."/>
            <person name="Woyke T."/>
            <person name="Ryan C.M."/>
            <person name="Banfield J.F."/>
        </authorList>
    </citation>
    <scope>NUCLEOTIDE SEQUENCE [LARGE SCALE GENOMIC DNA]</scope>
</reference>